<reference evidence="2" key="1">
    <citation type="submission" date="2022-11" db="UniProtKB">
        <authorList>
            <consortium name="WormBaseParasite"/>
        </authorList>
    </citation>
    <scope>IDENTIFICATION</scope>
</reference>
<evidence type="ECO:0000313" key="1">
    <source>
        <dbReference type="Proteomes" id="UP000887540"/>
    </source>
</evidence>
<dbReference type="AlphaFoldDB" id="A0A914CSV5"/>
<protein>
    <submittedName>
        <fullName evidence="2">Uncharacterized protein</fullName>
    </submittedName>
</protein>
<name>A0A914CSV5_9BILA</name>
<dbReference type="WBParaSite" id="ACRNAN_scaffold1341.g29402.t1">
    <property type="protein sequence ID" value="ACRNAN_scaffold1341.g29402.t1"/>
    <property type="gene ID" value="ACRNAN_scaffold1341.g29402"/>
</dbReference>
<dbReference type="PANTHER" id="PTHR34365:SF7">
    <property type="entry name" value="GLYCINE-RICH DOMAIN-CONTAINING PROTEIN 1"/>
    <property type="match status" value="1"/>
</dbReference>
<dbReference type="Proteomes" id="UP000887540">
    <property type="component" value="Unplaced"/>
</dbReference>
<sequence>MPVVQDPINFDRPQDLERFVEDFNEQSSIDLVQASINEAYFLSYVNESERFLFEENVLENAIRRYETCWLPMQAKNPNLELIPPLDVHFIWHCHMLRPLSYRKDCISIVGTVVDHKVFSNEKLNDNEIRNCAKKTWQEFIPIEPYDFDSQNYAVSGQYEQQSSYDLKSAVHRQQTFIKKISAKTMGLMPTLDMDLVWHTHQLHPRLYANDCLKMFGYIINHNDTVEKKTEKQRITQNWWMKLQLGEYKITTNAACCSECQNKETIDAACCSECQNKETIDAACCSECQNKDTVDAACCSECENKDAIDA</sequence>
<accession>A0A914CSV5</accession>
<dbReference type="InterPro" id="IPR009836">
    <property type="entry name" value="GRDP-like"/>
</dbReference>
<evidence type="ECO:0000313" key="2">
    <source>
        <dbReference type="WBParaSite" id="ACRNAN_scaffold1341.g29402.t1"/>
    </source>
</evidence>
<dbReference type="PANTHER" id="PTHR34365">
    <property type="entry name" value="ENOLASE (DUF1399)"/>
    <property type="match status" value="1"/>
</dbReference>
<proteinExistence type="predicted"/>
<organism evidence="1 2">
    <name type="scientific">Acrobeloides nanus</name>
    <dbReference type="NCBI Taxonomy" id="290746"/>
    <lineage>
        <taxon>Eukaryota</taxon>
        <taxon>Metazoa</taxon>
        <taxon>Ecdysozoa</taxon>
        <taxon>Nematoda</taxon>
        <taxon>Chromadorea</taxon>
        <taxon>Rhabditida</taxon>
        <taxon>Tylenchina</taxon>
        <taxon>Cephalobomorpha</taxon>
        <taxon>Cephaloboidea</taxon>
        <taxon>Cephalobidae</taxon>
        <taxon>Acrobeloides</taxon>
    </lineage>
</organism>
<keyword evidence="1" id="KW-1185">Reference proteome</keyword>
<dbReference type="Pfam" id="PF07173">
    <property type="entry name" value="GRDP-like"/>
    <property type="match status" value="2"/>
</dbReference>